<dbReference type="Proteomes" id="UP001597534">
    <property type="component" value="Unassembled WGS sequence"/>
</dbReference>
<feature type="chain" id="PRO_5046637370" description="Alpha-ketoglutarate decarboxylase" evidence="1">
    <location>
        <begin position="28"/>
        <end position="181"/>
    </location>
</feature>
<evidence type="ECO:0008006" key="4">
    <source>
        <dbReference type="Google" id="ProtNLM"/>
    </source>
</evidence>
<feature type="signal peptide" evidence="1">
    <location>
        <begin position="1"/>
        <end position="27"/>
    </location>
</feature>
<keyword evidence="3" id="KW-1185">Reference proteome</keyword>
<accession>A0ABW5YMX1</accession>
<dbReference type="EMBL" id="JBHUPC010000013">
    <property type="protein sequence ID" value="MFD2892402.1"/>
    <property type="molecule type" value="Genomic_DNA"/>
</dbReference>
<keyword evidence="1" id="KW-0732">Signal</keyword>
<protein>
    <recommendedName>
        <fullName evidence="4">Alpha-ketoglutarate decarboxylase</fullName>
    </recommendedName>
</protein>
<evidence type="ECO:0000313" key="2">
    <source>
        <dbReference type="EMBL" id="MFD2892402.1"/>
    </source>
</evidence>
<proteinExistence type="predicted"/>
<gene>
    <name evidence="2" type="ORF">ACFS5J_10300</name>
</gene>
<name>A0ABW5YMX1_9FLAO</name>
<comment type="caution">
    <text evidence="2">The sequence shown here is derived from an EMBL/GenBank/DDBJ whole genome shotgun (WGS) entry which is preliminary data.</text>
</comment>
<sequence>MKKNTTKTLTSFLLFVFLFCTSFSVQAQVSSENNTKSFFWDKVQFGGAFGLGIGNNYTNITVAPSAIYNFNRYFAAGLGIQYSYVKQKNFYESNLYGGSALALFHPIEQIQISAELEQLRVNTEYNSFYGGYRHDFWNTALFLGAGFRTNNVTIGVRYNVLHKDDDGVYADAFMPFIRVYF</sequence>
<organism evidence="2 3">
    <name type="scientific">Flavobacterium chuncheonense</name>
    <dbReference type="NCBI Taxonomy" id="2026653"/>
    <lineage>
        <taxon>Bacteria</taxon>
        <taxon>Pseudomonadati</taxon>
        <taxon>Bacteroidota</taxon>
        <taxon>Flavobacteriia</taxon>
        <taxon>Flavobacteriales</taxon>
        <taxon>Flavobacteriaceae</taxon>
        <taxon>Flavobacterium</taxon>
    </lineage>
</organism>
<evidence type="ECO:0000313" key="3">
    <source>
        <dbReference type="Proteomes" id="UP001597534"/>
    </source>
</evidence>
<reference evidence="3" key="1">
    <citation type="journal article" date="2019" name="Int. J. Syst. Evol. Microbiol.">
        <title>The Global Catalogue of Microorganisms (GCM) 10K type strain sequencing project: providing services to taxonomists for standard genome sequencing and annotation.</title>
        <authorList>
            <consortium name="The Broad Institute Genomics Platform"/>
            <consortium name="The Broad Institute Genome Sequencing Center for Infectious Disease"/>
            <person name="Wu L."/>
            <person name="Ma J."/>
        </authorList>
    </citation>
    <scope>NUCLEOTIDE SEQUENCE [LARGE SCALE GENOMIC DNA]</scope>
    <source>
        <strain evidence="3">KCTC 22671</strain>
    </source>
</reference>
<dbReference type="RefSeq" id="WP_379812055.1">
    <property type="nucleotide sequence ID" value="NZ_JBHUPC010000013.1"/>
</dbReference>
<evidence type="ECO:0000256" key="1">
    <source>
        <dbReference type="SAM" id="SignalP"/>
    </source>
</evidence>